<evidence type="ECO:0000313" key="2">
    <source>
        <dbReference type="EMBL" id="OFV70166.1"/>
    </source>
</evidence>
<accession>A0A1F2PHH0</accession>
<dbReference type="InterPro" id="IPR045584">
    <property type="entry name" value="Pilin-like"/>
</dbReference>
<keyword evidence="1" id="KW-0472">Membrane</keyword>
<dbReference type="STRING" id="52694.ACWI_23710"/>
<keyword evidence="1" id="KW-1133">Transmembrane helix</keyword>
<dbReference type="PROSITE" id="PS00409">
    <property type="entry name" value="PROKAR_NTER_METHYL"/>
    <property type="match status" value="1"/>
</dbReference>
<dbReference type="NCBIfam" id="TIGR02532">
    <property type="entry name" value="IV_pilin_GFxxxE"/>
    <property type="match status" value="1"/>
</dbReference>
<evidence type="ECO:0000313" key="3">
    <source>
        <dbReference type="Proteomes" id="UP000176244"/>
    </source>
</evidence>
<dbReference type="Pfam" id="PF07963">
    <property type="entry name" value="N_methyl"/>
    <property type="match status" value="1"/>
</dbReference>
<feature type="transmembrane region" description="Helical" evidence="1">
    <location>
        <begin position="12"/>
        <end position="33"/>
    </location>
</feature>
<reference evidence="2 3" key="1">
    <citation type="submission" date="2015-09" db="EMBL/GenBank/DDBJ databases">
        <title>Genome sequence of Acetobacterium wieringae DSM 1911.</title>
        <authorList>
            <person name="Poehlein A."/>
            <person name="Bengelsdorf F.R."/>
            <person name="Schiel-Bengelsdorf B."/>
            <person name="Duerre P."/>
            <person name="Daniel R."/>
        </authorList>
    </citation>
    <scope>NUCLEOTIDE SEQUENCE [LARGE SCALE GENOMIC DNA]</scope>
    <source>
        <strain evidence="2 3">DSM 1911</strain>
    </source>
</reference>
<dbReference type="InterPro" id="IPR012902">
    <property type="entry name" value="N_methyl_site"/>
</dbReference>
<comment type="caution">
    <text evidence="2">The sequence shown here is derived from an EMBL/GenBank/DDBJ whole genome shotgun (WGS) entry which is preliminary data.</text>
</comment>
<dbReference type="EMBL" id="LKEU01000033">
    <property type="protein sequence ID" value="OFV70166.1"/>
    <property type="molecule type" value="Genomic_DNA"/>
</dbReference>
<gene>
    <name evidence="2" type="ORF">ACWI_23710</name>
</gene>
<organism evidence="2 3">
    <name type="scientific">Acetobacterium wieringae</name>
    <dbReference type="NCBI Taxonomy" id="52694"/>
    <lineage>
        <taxon>Bacteria</taxon>
        <taxon>Bacillati</taxon>
        <taxon>Bacillota</taxon>
        <taxon>Clostridia</taxon>
        <taxon>Eubacteriales</taxon>
        <taxon>Eubacteriaceae</taxon>
        <taxon>Acetobacterium</taxon>
    </lineage>
</organism>
<protein>
    <recommendedName>
        <fullName evidence="4">Type II secretion system protein G</fullName>
    </recommendedName>
</protein>
<evidence type="ECO:0000256" key="1">
    <source>
        <dbReference type="SAM" id="Phobius"/>
    </source>
</evidence>
<sequence>MELIKKNSGKKGFTLVEIIVVLVVLAILAAFIIPTMLGFVADAKGKAYIAEAREVYVAAQAVATEYSGLLQMTDSDPYEWYGLTNCLGSTKIATRRDYDLKDPKTDPVIIRDYYTPRVQSSLQMYRYLGNDITISKLDPMNAANITKLSAGESAWTVTVGTDPDRHDTKTAKVTKVVYYKNHYKVTIEENSATVEKY</sequence>
<evidence type="ECO:0008006" key="4">
    <source>
        <dbReference type="Google" id="ProtNLM"/>
    </source>
</evidence>
<dbReference type="Proteomes" id="UP000176244">
    <property type="component" value="Unassembled WGS sequence"/>
</dbReference>
<dbReference type="OrthoDB" id="1771636at2"/>
<dbReference type="Gene3D" id="3.30.700.10">
    <property type="entry name" value="Glycoprotein, Type 4 Pilin"/>
    <property type="match status" value="1"/>
</dbReference>
<name>A0A1F2PHH0_9FIRM</name>
<keyword evidence="1" id="KW-0812">Transmembrane</keyword>
<proteinExistence type="predicted"/>
<dbReference type="AlphaFoldDB" id="A0A1F2PHH0"/>
<dbReference type="SUPFAM" id="SSF54523">
    <property type="entry name" value="Pili subunits"/>
    <property type="match status" value="1"/>
</dbReference>
<dbReference type="RefSeq" id="WP_070371649.1">
    <property type="nucleotide sequence ID" value="NZ_LKEU01000033.1"/>
</dbReference>